<dbReference type="eggNOG" id="ENOG502R8QE">
    <property type="taxonomic scope" value="Eukaryota"/>
</dbReference>
<protein>
    <submittedName>
        <fullName evidence="1">Uncharacterized protein</fullName>
    </submittedName>
</protein>
<keyword evidence="2" id="KW-1185">Reference proteome</keyword>
<name>E1ZE79_CHLVA</name>
<dbReference type="RefSeq" id="XP_005847926.1">
    <property type="nucleotide sequence ID" value="XM_005847864.1"/>
</dbReference>
<dbReference type="OrthoDB" id="10263385at2759"/>
<dbReference type="GeneID" id="17355259"/>
<dbReference type="InParanoid" id="E1ZE79"/>
<dbReference type="EMBL" id="GL433843">
    <property type="protein sequence ID" value="EFN55824.1"/>
    <property type="molecule type" value="Genomic_DNA"/>
</dbReference>
<evidence type="ECO:0000313" key="2">
    <source>
        <dbReference type="Proteomes" id="UP000008141"/>
    </source>
</evidence>
<gene>
    <name evidence="1" type="ORF">CHLNCDRAFT_145344</name>
</gene>
<reference evidence="1 2" key="1">
    <citation type="journal article" date="2010" name="Plant Cell">
        <title>The Chlorella variabilis NC64A genome reveals adaptation to photosymbiosis, coevolution with viruses, and cryptic sex.</title>
        <authorList>
            <person name="Blanc G."/>
            <person name="Duncan G."/>
            <person name="Agarkova I."/>
            <person name="Borodovsky M."/>
            <person name="Gurnon J."/>
            <person name="Kuo A."/>
            <person name="Lindquist E."/>
            <person name="Lucas S."/>
            <person name="Pangilinan J."/>
            <person name="Polle J."/>
            <person name="Salamov A."/>
            <person name="Terry A."/>
            <person name="Yamada T."/>
            <person name="Dunigan D.D."/>
            <person name="Grigoriev I.V."/>
            <person name="Claverie J.M."/>
            <person name="Van Etten J.L."/>
        </authorList>
    </citation>
    <scope>NUCLEOTIDE SEQUENCE [LARGE SCALE GENOMIC DNA]</scope>
    <source>
        <strain evidence="1 2">NC64A</strain>
    </source>
</reference>
<organism evidence="2">
    <name type="scientific">Chlorella variabilis</name>
    <name type="common">Green alga</name>
    <dbReference type="NCBI Taxonomy" id="554065"/>
    <lineage>
        <taxon>Eukaryota</taxon>
        <taxon>Viridiplantae</taxon>
        <taxon>Chlorophyta</taxon>
        <taxon>core chlorophytes</taxon>
        <taxon>Trebouxiophyceae</taxon>
        <taxon>Chlorellales</taxon>
        <taxon>Chlorellaceae</taxon>
        <taxon>Chlorella clade</taxon>
        <taxon>Chlorella</taxon>
    </lineage>
</organism>
<accession>E1ZE79</accession>
<dbReference type="Gene3D" id="1.10.260.100">
    <property type="match status" value="1"/>
</dbReference>
<dbReference type="KEGG" id="cvr:CHLNCDRAFT_145344"/>
<proteinExistence type="predicted"/>
<dbReference type="AlphaFoldDB" id="E1ZE79"/>
<dbReference type="Pfam" id="PF08855">
    <property type="entry name" value="DUF1825"/>
    <property type="match status" value="1"/>
</dbReference>
<sequence>MPNFSQSKLFNSEIFMKEFIDLQQDLQQLIVMMHKFADFDLEGKKIFVDQLEKMGEKMRIIQARIKLSDDELGNWLLRQQNIQMLNASTNWDLVLSGLGNELAEMRRMIEQEERTSDPNQLAMYQQAWRHKFASVPYLTPEDLENDPELLAGSMDPEAMKAVSEVLDNRSALEKYRNNRPLFKFLQRVLQGYAAALAL</sequence>
<evidence type="ECO:0000313" key="1">
    <source>
        <dbReference type="EMBL" id="EFN55824.1"/>
    </source>
</evidence>
<dbReference type="OMA" id="FNSEIFM"/>
<dbReference type="Proteomes" id="UP000008141">
    <property type="component" value="Unassembled WGS sequence"/>
</dbReference>
<dbReference type="InterPro" id="IPR014954">
    <property type="entry name" value="DUF1825"/>
</dbReference>